<evidence type="ECO:0000256" key="2">
    <source>
        <dbReference type="SAM" id="SignalP"/>
    </source>
</evidence>
<evidence type="ECO:0000313" key="4">
    <source>
        <dbReference type="EMBL" id="MBS0032006.1"/>
    </source>
</evidence>
<dbReference type="PANTHER" id="PTHR22901:SF0">
    <property type="entry name" value="SIALATE O-ACETYLESTERASE"/>
    <property type="match status" value="1"/>
</dbReference>
<dbReference type="InterPro" id="IPR036514">
    <property type="entry name" value="SGNH_hydro_sf"/>
</dbReference>
<feature type="domain" description="Sialate O-acetylesterase" evidence="3">
    <location>
        <begin position="408"/>
        <end position="529"/>
    </location>
</feature>
<evidence type="ECO:0000313" key="5">
    <source>
        <dbReference type="Proteomes" id="UP000676386"/>
    </source>
</evidence>
<dbReference type="PANTHER" id="PTHR22901">
    <property type="entry name" value="SIALATE O-ACETYLESTERASE"/>
    <property type="match status" value="1"/>
</dbReference>
<protein>
    <submittedName>
        <fullName evidence="4">9-O-acetylesterase</fullName>
    </submittedName>
</protein>
<dbReference type="SUPFAM" id="SSF52266">
    <property type="entry name" value="SGNH hydrolase"/>
    <property type="match status" value="1"/>
</dbReference>
<feature type="domain" description="Sialate O-acetylesterase" evidence="3">
    <location>
        <begin position="102"/>
        <end position="218"/>
    </location>
</feature>
<dbReference type="Gene3D" id="2.60.120.260">
    <property type="entry name" value="Galactose-binding domain-like"/>
    <property type="match status" value="1"/>
</dbReference>
<keyword evidence="1" id="KW-0378">Hydrolase</keyword>
<name>A0ABS5J9Y3_9BACT</name>
<evidence type="ECO:0000259" key="3">
    <source>
        <dbReference type="Pfam" id="PF03629"/>
    </source>
</evidence>
<dbReference type="SUPFAM" id="SSF49785">
    <property type="entry name" value="Galactose-binding domain-like"/>
    <property type="match status" value="1"/>
</dbReference>
<evidence type="ECO:0000256" key="1">
    <source>
        <dbReference type="ARBA" id="ARBA00022801"/>
    </source>
</evidence>
<comment type="caution">
    <text evidence="4">The sequence shown here is derived from an EMBL/GenBank/DDBJ whole genome shotgun (WGS) entry which is preliminary data.</text>
</comment>
<organism evidence="4 5">
    <name type="scientific">Chitinophaga hostae</name>
    <dbReference type="NCBI Taxonomy" id="2831022"/>
    <lineage>
        <taxon>Bacteria</taxon>
        <taxon>Pseudomonadati</taxon>
        <taxon>Bacteroidota</taxon>
        <taxon>Chitinophagia</taxon>
        <taxon>Chitinophagales</taxon>
        <taxon>Chitinophagaceae</taxon>
        <taxon>Chitinophaga</taxon>
    </lineage>
</organism>
<dbReference type="RefSeq" id="WP_211977167.1">
    <property type="nucleotide sequence ID" value="NZ_CBFHAM010000018.1"/>
</dbReference>
<feature type="signal peptide" evidence="2">
    <location>
        <begin position="1"/>
        <end position="19"/>
    </location>
</feature>
<dbReference type="InterPro" id="IPR005181">
    <property type="entry name" value="SASA"/>
</dbReference>
<feature type="chain" id="PRO_5045920215" evidence="2">
    <location>
        <begin position="20"/>
        <end position="653"/>
    </location>
</feature>
<dbReference type="Pfam" id="PF03629">
    <property type="entry name" value="SASA"/>
    <property type="match status" value="2"/>
</dbReference>
<dbReference type="Gene3D" id="3.40.50.1110">
    <property type="entry name" value="SGNH hydrolase"/>
    <property type="match status" value="2"/>
</dbReference>
<dbReference type="InterPro" id="IPR013783">
    <property type="entry name" value="Ig-like_fold"/>
</dbReference>
<keyword evidence="5" id="KW-1185">Reference proteome</keyword>
<accession>A0ABS5J9Y3</accession>
<dbReference type="Gene3D" id="2.60.40.10">
    <property type="entry name" value="Immunoglobulins"/>
    <property type="match status" value="1"/>
</dbReference>
<proteinExistence type="predicted"/>
<reference evidence="4 5" key="1">
    <citation type="submission" date="2021-04" db="EMBL/GenBank/DDBJ databases">
        <title>Chitinophaga sp. nov., isolated from the rhizosphere soil.</title>
        <authorList>
            <person name="He S."/>
        </authorList>
    </citation>
    <scope>NUCLEOTIDE SEQUENCE [LARGE SCALE GENOMIC DNA]</scope>
    <source>
        <strain evidence="4 5">2R12</strain>
    </source>
</reference>
<keyword evidence="2" id="KW-0732">Signal</keyword>
<dbReference type="EMBL" id="JAGTXB010000027">
    <property type="protein sequence ID" value="MBS0032006.1"/>
    <property type="molecule type" value="Genomic_DNA"/>
</dbReference>
<gene>
    <name evidence="4" type="ORF">KE626_32035</name>
</gene>
<dbReference type="InterPro" id="IPR039329">
    <property type="entry name" value="SIAE"/>
</dbReference>
<dbReference type="InterPro" id="IPR008979">
    <property type="entry name" value="Galactose-bd-like_sf"/>
</dbReference>
<sequence length="653" mass="71661">MKKTVLLLAATMLSSVSFATVRLPNIFGDNMVLQRDKPIPVWGWADKNEKITVQFNGQTKTVKADKNGQWKVLLNPEKAGGPYNLSVKGQNDITLHDILMGDVWICSGQSNMEFHVNDVLNADKEKAASANPEIRHFYLPKEIATTPKTDVKPSAWLAASPENTGDFTAVGYFFARALNEQLHVPIGLIHTSWGGTMVETWISREGLADNPAFSDLMKNTPVLNLDSFATVAKNKVAKQIASLQGSLPDAATAASWSAADANDQSWKKMKVPGVWEQQQLPDFDGEVWFRYHFNIADADAGKPAELSLGAIDDNEVTYINGTRIGTTNGYNIPRQYTIPAGVLKAGDNVIAVKIQDTGGGGGFTGEPEEVFVNTGGHKQSLAGNWAFRISAVQAGNGSSVGPNSYPSLLYNAMINPVIPFAIKGAIWYQGESNADRAYQYRTAFPLLINDWRRLWKQGDFPFYFVQLASFNSANGNSKNGSKWAELREAQTLSLQVPNTGMAVITDIGEPKDIHPRNKQDVGKRLAATALHNTYGQNNVYSGPVYQSMQTNGNKVSISFTHIGGGLTVKDKYGYIRGFEVAGADQQFHYAKAYVDGDKVVVYTDEVSSPVAVRFGWADDNLEDNLFNKEGFPAAPFRTDNWKSITQDKKYTVQ</sequence>
<dbReference type="Proteomes" id="UP000676386">
    <property type="component" value="Unassembled WGS sequence"/>
</dbReference>